<feature type="transmembrane region" description="Helical" evidence="1">
    <location>
        <begin position="7"/>
        <end position="25"/>
    </location>
</feature>
<keyword evidence="1" id="KW-1133">Transmembrane helix</keyword>
<reference evidence="2" key="1">
    <citation type="submission" date="2018-05" db="EMBL/GenBank/DDBJ databases">
        <authorList>
            <person name="Lanie J.A."/>
            <person name="Ng W.-L."/>
            <person name="Kazmierczak K.M."/>
            <person name="Andrzejewski T.M."/>
            <person name="Davidsen T.M."/>
            <person name="Wayne K.J."/>
            <person name="Tettelin H."/>
            <person name="Glass J.I."/>
            <person name="Rusch D."/>
            <person name="Podicherti R."/>
            <person name="Tsui H.-C.T."/>
            <person name="Winkler M.E."/>
        </authorList>
    </citation>
    <scope>NUCLEOTIDE SEQUENCE</scope>
</reference>
<name>A0A383CQ21_9ZZZZ</name>
<protein>
    <recommendedName>
        <fullName evidence="3">Outer membrane protein beta-barrel domain-containing protein</fullName>
    </recommendedName>
</protein>
<dbReference type="EMBL" id="UINC01210608">
    <property type="protein sequence ID" value="SVE34143.1"/>
    <property type="molecule type" value="Genomic_DNA"/>
</dbReference>
<gene>
    <name evidence="2" type="ORF">METZ01_LOCUS486997</name>
</gene>
<evidence type="ECO:0000256" key="1">
    <source>
        <dbReference type="SAM" id="Phobius"/>
    </source>
</evidence>
<keyword evidence="1" id="KW-0472">Membrane</keyword>
<organism evidence="2">
    <name type="scientific">marine metagenome</name>
    <dbReference type="NCBI Taxonomy" id="408172"/>
    <lineage>
        <taxon>unclassified sequences</taxon>
        <taxon>metagenomes</taxon>
        <taxon>ecological metagenomes</taxon>
    </lineage>
</organism>
<sequence>MKKSYSIIQGLVFFCILYCGAGLYVSPGIQIGFNSNQGFFYGYQISVGVFSSSMEAGIPVGFVPAISTGVKKYHKTKNRETYTDLQLTYSMFHTPNLGIPAGIGFGKINKENLSSYRIKTFFWLYSNYCFDFELENKSYNITAIPTLPISSAALKDF</sequence>
<feature type="transmembrane region" description="Helical" evidence="1">
    <location>
        <begin position="45"/>
        <end position="70"/>
    </location>
</feature>
<evidence type="ECO:0008006" key="3">
    <source>
        <dbReference type="Google" id="ProtNLM"/>
    </source>
</evidence>
<proteinExistence type="predicted"/>
<keyword evidence="1" id="KW-0812">Transmembrane</keyword>
<evidence type="ECO:0000313" key="2">
    <source>
        <dbReference type="EMBL" id="SVE34143.1"/>
    </source>
</evidence>
<accession>A0A383CQ21</accession>
<dbReference type="AlphaFoldDB" id="A0A383CQ21"/>